<reference evidence="1 2" key="1">
    <citation type="journal article" date="2018" name="Biotechnol. Adv.">
        <title>Improved genomic resources and new bioinformatic workflow for the carcinogenic parasite Clonorchis sinensis: Biotechnological implications.</title>
        <authorList>
            <person name="Wang D."/>
            <person name="Korhonen P.K."/>
            <person name="Gasser R.B."/>
            <person name="Young N.D."/>
        </authorList>
    </citation>
    <scope>NUCLEOTIDE SEQUENCE [LARGE SCALE GENOMIC DNA]</scope>
    <source>
        <strain evidence="1">Cs-k2</strain>
    </source>
</reference>
<reference evidence="1 2" key="2">
    <citation type="journal article" date="2021" name="Genomics">
        <title>High-quality reference genome for Clonorchis sinensis.</title>
        <authorList>
            <person name="Young N.D."/>
            <person name="Stroehlein A.J."/>
            <person name="Kinkar L."/>
            <person name="Wang T."/>
            <person name="Sohn W.M."/>
            <person name="Chang B.C.H."/>
            <person name="Kaur P."/>
            <person name="Weisz D."/>
            <person name="Dudchenko O."/>
            <person name="Aiden E.L."/>
            <person name="Korhonen P.K."/>
            <person name="Gasser R.B."/>
        </authorList>
    </citation>
    <scope>NUCLEOTIDE SEQUENCE [LARGE SCALE GENOMIC DNA]</scope>
    <source>
        <strain evidence="1">Cs-k2</strain>
    </source>
</reference>
<comment type="caution">
    <text evidence="1">The sequence shown here is derived from an EMBL/GenBank/DDBJ whole genome shotgun (WGS) entry which is preliminary data.</text>
</comment>
<evidence type="ECO:0000313" key="1">
    <source>
        <dbReference type="EMBL" id="KAG5442355.1"/>
    </source>
</evidence>
<dbReference type="Proteomes" id="UP000286415">
    <property type="component" value="Unassembled WGS sequence"/>
</dbReference>
<keyword evidence="2" id="KW-1185">Reference proteome</keyword>
<dbReference type="InParanoid" id="A0A419Q177"/>
<accession>A0A419Q177</accession>
<evidence type="ECO:0000313" key="2">
    <source>
        <dbReference type="Proteomes" id="UP000286415"/>
    </source>
</evidence>
<protein>
    <submittedName>
        <fullName evidence="1">Uncharacterized protein</fullName>
    </submittedName>
</protein>
<proteinExistence type="predicted"/>
<dbReference type="AlphaFoldDB" id="A0A419Q177"/>
<name>A0A419Q177_CLOSI</name>
<sequence>MFWCLVGLLLNAIELNGVLINEQAERMKPNVINSTYVQFQSAWLNENLTATDEVSLKRTRRFEFGAKLSLTAKLPAHPPVDYTLQSSVYLVNNLAFGLTWNPGARSLVCDVSRQLNGLHQAASCSSCYDIRDIAIHVYTLLKAIRQPTASFTLLRVKQIGAVLTFPLTSLCSIIELIRYSKYHGCDTLLIRLLKAIRQPTASFTLLRVKQIGAVLTFPLTSRTSRTKFAQSLTNMLICLTILFWRKTQPNRTMQIGVGVLLRATGDKVSNILSSNIGQIEPHMSKVYLSRSTCSHLNIPESGSMILAKLTKTNTSVGNTWPSHKVAENASTAHDRFRPPSSGASGRHSPRVSINLMFYLNPNWTDLEK</sequence>
<organism evidence="1 2">
    <name type="scientific">Clonorchis sinensis</name>
    <name type="common">Chinese liver fluke</name>
    <dbReference type="NCBI Taxonomy" id="79923"/>
    <lineage>
        <taxon>Eukaryota</taxon>
        <taxon>Metazoa</taxon>
        <taxon>Spiralia</taxon>
        <taxon>Lophotrochozoa</taxon>
        <taxon>Platyhelminthes</taxon>
        <taxon>Trematoda</taxon>
        <taxon>Digenea</taxon>
        <taxon>Opisthorchiida</taxon>
        <taxon>Opisthorchiata</taxon>
        <taxon>Opisthorchiidae</taxon>
        <taxon>Clonorchis</taxon>
    </lineage>
</organism>
<dbReference type="EMBL" id="NIRI02000076">
    <property type="protein sequence ID" value="KAG5442355.1"/>
    <property type="molecule type" value="Genomic_DNA"/>
</dbReference>
<gene>
    <name evidence="1" type="ORF">CSKR_109281</name>
</gene>